<evidence type="ECO:0000313" key="1">
    <source>
        <dbReference type="Proteomes" id="UP000189701"/>
    </source>
</evidence>
<proteinExistence type="predicted"/>
<name>A0A1U7VV87_NICSY</name>
<sequence>MPFSCLRCGIRSVNLWFPALIGPGAESKISRGWRHYYEDVDPGYKSVCFKSASVLQITNGYSQVFYRLVTVAILRFTGDLVEPQIIGKGYLSGDLYISLMNGSHSLLHALVSCLLLKHIVDWGIPIYLC</sequence>
<dbReference type="AlphaFoldDB" id="A0A1U7VV87"/>
<gene>
    <name evidence="2" type="primary">LOC104217701</name>
</gene>
<dbReference type="Proteomes" id="UP000189701">
    <property type="component" value="Unplaced"/>
</dbReference>
<dbReference type="RefSeq" id="XP_009766309.1">
    <property type="nucleotide sequence ID" value="XM_009768007.1"/>
</dbReference>
<evidence type="ECO:0000313" key="2">
    <source>
        <dbReference type="RefSeq" id="XP_009766309.1"/>
    </source>
</evidence>
<accession>A0A1U7VV87</accession>
<reference evidence="2" key="2">
    <citation type="submission" date="2025-08" db="UniProtKB">
        <authorList>
            <consortium name="RefSeq"/>
        </authorList>
    </citation>
    <scope>IDENTIFICATION</scope>
    <source>
        <tissue evidence="2">Leaf</tissue>
    </source>
</reference>
<keyword evidence="1" id="KW-1185">Reference proteome</keyword>
<reference evidence="1" key="1">
    <citation type="journal article" date="2013" name="Genome Biol.">
        <title>Reference genomes and transcriptomes of Nicotiana sylvestris and Nicotiana tomentosiformis.</title>
        <authorList>
            <person name="Sierro N."/>
            <person name="Battey J.N."/>
            <person name="Ouadi S."/>
            <person name="Bovet L."/>
            <person name="Goepfert S."/>
            <person name="Bakaher N."/>
            <person name="Peitsch M.C."/>
            <person name="Ivanov N.V."/>
        </authorList>
    </citation>
    <scope>NUCLEOTIDE SEQUENCE [LARGE SCALE GENOMIC DNA]</scope>
</reference>
<organism evidence="1 2">
    <name type="scientific">Nicotiana sylvestris</name>
    <name type="common">Wood tobacco</name>
    <name type="synonym">South American tobacco</name>
    <dbReference type="NCBI Taxonomy" id="4096"/>
    <lineage>
        <taxon>Eukaryota</taxon>
        <taxon>Viridiplantae</taxon>
        <taxon>Streptophyta</taxon>
        <taxon>Embryophyta</taxon>
        <taxon>Tracheophyta</taxon>
        <taxon>Spermatophyta</taxon>
        <taxon>Magnoliopsida</taxon>
        <taxon>eudicotyledons</taxon>
        <taxon>Gunneridae</taxon>
        <taxon>Pentapetalae</taxon>
        <taxon>asterids</taxon>
        <taxon>lamiids</taxon>
        <taxon>Solanales</taxon>
        <taxon>Solanaceae</taxon>
        <taxon>Nicotianoideae</taxon>
        <taxon>Nicotianeae</taxon>
        <taxon>Nicotiana</taxon>
    </lineage>
</organism>
<protein>
    <submittedName>
        <fullName evidence="2">Uncharacterized protein LOC104217701</fullName>
    </submittedName>
</protein>